<reference evidence="2" key="2">
    <citation type="submission" date="2020-11" db="EMBL/GenBank/DDBJ databases">
        <authorList>
            <person name="McCartney M.A."/>
            <person name="Auch B."/>
            <person name="Kono T."/>
            <person name="Mallez S."/>
            <person name="Becker A."/>
            <person name="Gohl D.M."/>
            <person name="Silverstein K.A.T."/>
            <person name="Koren S."/>
            <person name="Bechman K.B."/>
            <person name="Herman A."/>
            <person name="Abrahante J.E."/>
            <person name="Garbe J."/>
        </authorList>
    </citation>
    <scope>NUCLEOTIDE SEQUENCE</scope>
    <source>
        <strain evidence="2">Duluth1</strain>
        <tissue evidence="2">Whole animal</tissue>
    </source>
</reference>
<protein>
    <submittedName>
        <fullName evidence="2">Uncharacterized protein</fullName>
    </submittedName>
</protein>
<dbReference type="InterPro" id="IPR036188">
    <property type="entry name" value="FAD/NAD-bd_sf"/>
</dbReference>
<comment type="caution">
    <text evidence="2">The sequence shown here is derived from an EMBL/GenBank/DDBJ whole genome shotgun (WGS) entry which is preliminary data.</text>
</comment>
<dbReference type="SUPFAM" id="SSF51905">
    <property type="entry name" value="FAD/NAD(P)-binding domain"/>
    <property type="match status" value="1"/>
</dbReference>
<feature type="signal peptide" evidence="1">
    <location>
        <begin position="1"/>
        <end position="20"/>
    </location>
</feature>
<dbReference type="Pfam" id="PF13450">
    <property type="entry name" value="NAD_binding_8"/>
    <property type="match status" value="1"/>
</dbReference>
<sequence length="60" mass="6644">MLRFFLATCVILVVCSLCEGYNEYCVIGAGPAGLQMGYFFSRAGRDYIIFEKSNVSGMCQ</sequence>
<evidence type="ECO:0000256" key="1">
    <source>
        <dbReference type="SAM" id="SignalP"/>
    </source>
</evidence>
<feature type="chain" id="PRO_5039227358" evidence="1">
    <location>
        <begin position="21"/>
        <end position="60"/>
    </location>
</feature>
<proteinExistence type="predicted"/>
<dbReference type="Proteomes" id="UP000828390">
    <property type="component" value="Unassembled WGS sequence"/>
</dbReference>
<organism evidence="2 3">
    <name type="scientific">Dreissena polymorpha</name>
    <name type="common">Zebra mussel</name>
    <name type="synonym">Mytilus polymorpha</name>
    <dbReference type="NCBI Taxonomy" id="45954"/>
    <lineage>
        <taxon>Eukaryota</taxon>
        <taxon>Metazoa</taxon>
        <taxon>Spiralia</taxon>
        <taxon>Lophotrochozoa</taxon>
        <taxon>Mollusca</taxon>
        <taxon>Bivalvia</taxon>
        <taxon>Autobranchia</taxon>
        <taxon>Heteroconchia</taxon>
        <taxon>Euheterodonta</taxon>
        <taxon>Imparidentia</taxon>
        <taxon>Neoheterodontei</taxon>
        <taxon>Myida</taxon>
        <taxon>Dreissenoidea</taxon>
        <taxon>Dreissenidae</taxon>
        <taxon>Dreissena</taxon>
    </lineage>
</organism>
<dbReference type="AlphaFoldDB" id="A0A9D4HTR2"/>
<keyword evidence="1" id="KW-0732">Signal</keyword>
<dbReference type="Gene3D" id="3.50.50.60">
    <property type="entry name" value="FAD/NAD(P)-binding domain"/>
    <property type="match status" value="1"/>
</dbReference>
<gene>
    <name evidence="2" type="ORF">DPMN_041232</name>
</gene>
<name>A0A9D4HTR2_DREPO</name>
<dbReference type="EMBL" id="JAIWYP010000011">
    <property type="protein sequence ID" value="KAH3734785.1"/>
    <property type="molecule type" value="Genomic_DNA"/>
</dbReference>
<evidence type="ECO:0000313" key="3">
    <source>
        <dbReference type="Proteomes" id="UP000828390"/>
    </source>
</evidence>
<accession>A0A9D4HTR2</accession>
<reference evidence="2" key="1">
    <citation type="journal article" date="2019" name="bioRxiv">
        <title>The Genome of the Zebra Mussel, Dreissena polymorpha: A Resource for Invasive Species Research.</title>
        <authorList>
            <person name="McCartney M.A."/>
            <person name="Auch B."/>
            <person name="Kono T."/>
            <person name="Mallez S."/>
            <person name="Zhang Y."/>
            <person name="Obille A."/>
            <person name="Becker A."/>
            <person name="Abrahante J.E."/>
            <person name="Garbe J."/>
            <person name="Badalamenti J.P."/>
            <person name="Herman A."/>
            <person name="Mangelson H."/>
            <person name="Liachko I."/>
            <person name="Sullivan S."/>
            <person name="Sone E.D."/>
            <person name="Koren S."/>
            <person name="Silverstein K.A.T."/>
            <person name="Beckman K.B."/>
            <person name="Gohl D.M."/>
        </authorList>
    </citation>
    <scope>NUCLEOTIDE SEQUENCE</scope>
    <source>
        <strain evidence="2">Duluth1</strain>
        <tissue evidence="2">Whole animal</tissue>
    </source>
</reference>
<evidence type="ECO:0000313" key="2">
    <source>
        <dbReference type="EMBL" id="KAH3734785.1"/>
    </source>
</evidence>
<keyword evidence="3" id="KW-1185">Reference proteome</keyword>